<dbReference type="EMBL" id="MU796249">
    <property type="protein sequence ID" value="KAJ3804154.1"/>
    <property type="molecule type" value="Genomic_DNA"/>
</dbReference>
<evidence type="ECO:0000313" key="2">
    <source>
        <dbReference type="Proteomes" id="UP001163835"/>
    </source>
</evidence>
<name>A0ACC1THI7_9AGAR</name>
<organism evidence="1 2">
    <name type="scientific">Lentinula aff. lateritia</name>
    <dbReference type="NCBI Taxonomy" id="2804960"/>
    <lineage>
        <taxon>Eukaryota</taxon>
        <taxon>Fungi</taxon>
        <taxon>Dikarya</taxon>
        <taxon>Basidiomycota</taxon>
        <taxon>Agaricomycotina</taxon>
        <taxon>Agaricomycetes</taxon>
        <taxon>Agaricomycetidae</taxon>
        <taxon>Agaricales</taxon>
        <taxon>Marasmiineae</taxon>
        <taxon>Omphalotaceae</taxon>
        <taxon>Lentinula</taxon>
    </lineage>
</organism>
<proteinExistence type="predicted"/>
<keyword evidence="2" id="KW-1185">Reference proteome</keyword>
<comment type="caution">
    <text evidence="1">The sequence shown here is derived from an EMBL/GenBank/DDBJ whole genome shotgun (WGS) entry which is preliminary data.</text>
</comment>
<evidence type="ECO:0000313" key="1">
    <source>
        <dbReference type="EMBL" id="KAJ3804154.1"/>
    </source>
</evidence>
<gene>
    <name evidence="1" type="ORF">F5876DRAFT_83669</name>
</gene>
<sequence>MTLTSDLQASIHALPNEILCQIFLFVVSRAPGEYSASELELSFVCSRWRAVALSLYQLWSSICILAHEDPESEGVRHLTALSLERSGNSPLDLFLNLREDSSVMHMLYAQAHRWRHVHIITTVYHDVEDGEVKELTLLESLSLSMDDSSLYPASSNSRMWSNAPRLHTLSLDMTILELEQFEVLWHQLRHLTLEYSDLDQMHKALCLCPSVVTAKFGSCTNDFSFRDPVAYSCLFLSSLTIVANHRLETLGPDITRCIYPSLSILTLISGSQEFSFSHGIVPNLTSLVIRSECRLTSLTLHGISYSSKHLMELLQATSSSLLRLDLCDVDHRAWNFLQLEKWLIQALMWLPSPGVAETASAASHLQTPGHLLPHLKEFGIRFPGSRRDFSIDREKIGLVLGMIESRCSSSALGARTDSGSRRVLSGKSDTGVGNVLERLHLGRLWSTRVPLGFEKRLRALEDNGLKITAL</sequence>
<reference evidence="1" key="1">
    <citation type="submission" date="2022-09" db="EMBL/GenBank/DDBJ databases">
        <title>A Global Phylogenomic Analysis of the Shiitake Genus Lentinula.</title>
        <authorList>
            <consortium name="DOE Joint Genome Institute"/>
            <person name="Sierra-Patev S."/>
            <person name="Min B."/>
            <person name="Naranjo-Ortiz M."/>
            <person name="Looney B."/>
            <person name="Konkel Z."/>
            <person name="Slot J.C."/>
            <person name="Sakamoto Y."/>
            <person name="Steenwyk J.L."/>
            <person name="Rokas A."/>
            <person name="Carro J."/>
            <person name="Camarero S."/>
            <person name="Ferreira P."/>
            <person name="Molpeceres G."/>
            <person name="Ruiz-Duenas F.J."/>
            <person name="Serrano A."/>
            <person name="Henrissat B."/>
            <person name="Drula E."/>
            <person name="Hughes K.W."/>
            <person name="Mata J.L."/>
            <person name="Ishikawa N.K."/>
            <person name="Vargas-Isla R."/>
            <person name="Ushijima S."/>
            <person name="Smith C.A."/>
            <person name="Ahrendt S."/>
            <person name="Andreopoulos W."/>
            <person name="He G."/>
            <person name="Labutti K."/>
            <person name="Lipzen A."/>
            <person name="Ng V."/>
            <person name="Riley R."/>
            <person name="Sandor L."/>
            <person name="Barry K."/>
            <person name="Martinez A.T."/>
            <person name="Xiao Y."/>
            <person name="Gibbons J.G."/>
            <person name="Terashima K."/>
            <person name="Grigoriev I.V."/>
            <person name="Hibbett D.S."/>
        </authorList>
    </citation>
    <scope>NUCLEOTIDE SEQUENCE</scope>
    <source>
        <strain evidence="1">TMI1499</strain>
    </source>
</reference>
<accession>A0ACC1THI7</accession>
<dbReference type="Proteomes" id="UP001163835">
    <property type="component" value="Unassembled WGS sequence"/>
</dbReference>
<protein>
    <submittedName>
        <fullName evidence="1">Uncharacterized protein</fullName>
    </submittedName>
</protein>